<feature type="signal peptide" evidence="2">
    <location>
        <begin position="1"/>
        <end position="26"/>
    </location>
</feature>
<comment type="caution">
    <text evidence="3">The sequence shown here is derived from an EMBL/GenBank/DDBJ whole genome shotgun (WGS) entry which is preliminary data.</text>
</comment>
<sequence length="1072" mass="111786">MIRRFLALLAAGVTAAAGLAAFQATAPDPDVAGIEQAAAQAQARDWNPGNIISDELFYDGSAMSAAEAQDFLVSRNSSSSPTALRNYAQNTPSMPADKYCAAYQGSANDSAASIIAKVGAACKFSQKAMLVLLEKEQSLVSLAAPTTGRLAAATGFGCPDTAPCDSSVGGFFYQIYYAARQFQVYKANPYSFNHIPGATNNVLYNPNFSCGSSPVYIENSATAGLYNYTPYQPNQAALNNLRGTGDGCSAYGNRNFWWMYTDWFGSTQGSNAKDEPSLIMANGGTSTYLLSDGIRHYIPPEYLDRYTAAFGDVTVLPQQHLDWTPWGSWADQFLSDADSNAYYLNESGALAKFRSCGVAEAFGGGCGVGTAKLTEKQLDELKSAGTIESFVRTAGNELFLVAGGTKREVSNLEALKAIGMFTAVTNNIPAELVDGLPYGSPIITRGGVIAGAGGEQPILIDGDRIGHPVPDEFATMGGLATTSTFTSESYAAIEQGEPISALMTDGSANYLVTDKGLLKVSSAQYGSGVRFNTVSAATIAALPGAGTALGAHFVQMKGDDQIQLIAGGERFPLADAAAVESEAEKRGIDATVYTTVAGAVTGIVEGNGIVNGSVLKPQNSEELFILDGMYLQPVASIEIAQALGFTQAPITITTESFENIEQRETTLDGTQLTCHGVTGFAAGGVLRPYPNSEVEADYGLASQALSETLCGLIPVGEPMSDILRDGKHVYWVVGGEKRPIGWPELVNAFGDGYSRAVIVSEQVADQLPTGNTVTAVPTGYEPPTGTPQPTEPIETPEPTVTPEPTDPSTVEPTETSVPTAVPEPTETTTPEPTETEEPPVALEIGDVITDAAGTGIWLVNGEQLVQIGSPSVAAHLDIAIDGAITVPQSNFEQFGSNIAPLYSSAVRCEGTNSIGIDGKLVPFESADTEAAFGLDYVELAPEVCGTLTHSTLSLGTEVTLPNGNVYVVENGELRLKTAASFSPAPTESAPADGEPTETPEATDGAANEEGPGSTGETPDATDAASTDEPEADEPGATDAPETTEPAATEQPALLVLPIEVVSAMKRGAPIEA</sequence>
<feature type="region of interest" description="Disordered" evidence="1">
    <location>
        <begin position="770"/>
        <end position="837"/>
    </location>
</feature>
<evidence type="ECO:0000313" key="3">
    <source>
        <dbReference type="EMBL" id="KAB1649117.1"/>
    </source>
</evidence>
<evidence type="ECO:0000256" key="2">
    <source>
        <dbReference type="SAM" id="SignalP"/>
    </source>
</evidence>
<name>A0A6H9WQ58_9MICO</name>
<keyword evidence="2" id="KW-0732">Signal</keyword>
<dbReference type="OrthoDB" id="9764271at2"/>
<dbReference type="EMBL" id="WBJY01000001">
    <property type="protein sequence ID" value="KAB1649117.1"/>
    <property type="molecule type" value="Genomic_DNA"/>
</dbReference>
<reference evidence="3 4" key="1">
    <citation type="submission" date="2019-09" db="EMBL/GenBank/DDBJ databases">
        <title>Phylogeny of genus Pseudoclavibacter and closely related genus.</title>
        <authorList>
            <person name="Li Y."/>
        </authorList>
    </citation>
    <scope>NUCLEOTIDE SEQUENCE [LARGE SCALE GENOMIC DNA]</scope>
    <source>
        <strain evidence="3 4">EGI 60007</strain>
    </source>
</reference>
<accession>A0A6H9WQ58</accession>
<dbReference type="RefSeq" id="WP_158027709.1">
    <property type="nucleotide sequence ID" value="NZ_BMHG01000001.1"/>
</dbReference>
<feature type="compositionally biased region" description="Low complexity" evidence="1">
    <location>
        <begin position="806"/>
        <end position="832"/>
    </location>
</feature>
<feature type="compositionally biased region" description="Acidic residues" evidence="1">
    <location>
        <begin position="1025"/>
        <end position="1035"/>
    </location>
</feature>
<organism evidence="3 4">
    <name type="scientific">Pseudoclavibacter endophyticus</name>
    <dbReference type="NCBI Taxonomy" id="1778590"/>
    <lineage>
        <taxon>Bacteria</taxon>
        <taxon>Bacillati</taxon>
        <taxon>Actinomycetota</taxon>
        <taxon>Actinomycetes</taxon>
        <taxon>Micrococcales</taxon>
        <taxon>Microbacteriaceae</taxon>
        <taxon>Pseudoclavibacter</taxon>
    </lineage>
</organism>
<feature type="region of interest" description="Disordered" evidence="1">
    <location>
        <begin position="980"/>
        <end position="1054"/>
    </location>
</feature>
<evidence type="ECO:0000313" key="4">
    <source>
        <dbReference type="Proteomes" id="UP000431744"/>
    </source>
</evidence>
<proteinExistence type="predicted"/>
<evidence type="ECO:0000256" key="1">
    <source>
        <dbReference type="SAM" id="MobiDB-lite"/>
    </source>
</evidence>
<dbReference type="AlphaFoldDB" id="A0A6H9WQ58"/>
<keyword evidence="4" id="KW-1185">Reference proteome</keyword>
<dbReference type="Proteomes" id="UP000431744">
    <property type="component" value="Unassembled WGS sequence"/>
</dbReference>
<feature type="chain" id="PRO_5026150630" evidence="2">
    <location>
        <begin position="27"/>
        <end position="1072"/>
    </location>
</feature>
<gene>
    <name evidence="3" type="ORF">F8O04_02210</name>
</gene>
<protein>
    <submittedName>
        <fullName evidence="3">Uncharacterized protein</fullName>
    </submittedName>
</protein>
<feature type="compositionally biased region" description="Low complexity" evidence="1">
    <location>
        <begin position="1036"/>
        <end position="1052"/>
    </location>
</feature>